<dbReference type="GO" id="GO:0016757">
    <property type="term" value="F:glycosyltransferase activity"/>
    <property type="evidence" value="ECO:0007669"/>
    <property type="project" value="InterPro"/>
</dbReference>
<evidence type="ECO:0000259" key="1">
    <source>
        <dbReference type="Pfam" id="PF00534"/>
    </source>
</evidence>
<dbReference type="Gene3D" id="3.40.50.2000">
    <property type="entry name" value="Glycogen Phosphorylase B"/>
    <property type="match status" value="2"/>
</dbReference>
<evidence type="ECO:0000313" key="3">
    <source>
        <dbReference type="Proteomes" id="UP000481033"/>
    </source>
</evidence>
<protein>
    <submittedName>
        <fullName evidence="2">Glycosyltransferase</fullName>
    </submittedName>
</protein>
<dbReference type="RefSeq" id="WP_163698097.1">
    <property type="nucleotide sequence ID" value="NZ_QXHD01000004.1"/>
</dbReference>
<dbReference type="InterPro" id="IPR001296">
    <property type="entry name" value="Glyco_trans_1"/>
</dbReference>
<dbReference type="InterPro" id="IPR050194">
    <property type="entry name" value="Glycosyltransferase_grp1"/>
</dbReference>
<reference evidence="2 3" key="1">
    <citation type="journal article" date="2020" name="Microb. Ecol.">
        <title>Ecogenomics of the Marine Benthic Filamentous Cyanobacterium Adonisia.</title>
        <authorList>
            <person name="Walter J.M."/>
            <person name="Coutinho F.H."/>
            <person name="Leomil L."/>
            <person name="Hargreaves P.I."/>
            <person name="Campeao M.E."/>
            <person name="Vieira V.V."/>
            <person name="Silva B.S."/>
            <person name="Fistarol G.O."/>
            <person name="Salomon P.S."/>
            <person name="Sawabe T."/>
            <person name="Mino S."/>
            <person name="Hosokawa M."/>
            <person name="Miyashita H."/>
            <person name="Maruyama F."/>
            <person name="van Verk M.C."/>
            <person name="Dutilh B.E."/>
            <person name="Thompson C.C."/>
            <person name="Thompson F.L."/>
        </authorList>
    </citation>
    <scope>NUCLEOTIDE SEQUENCE [LARGE SCALE GENOMIC DNA]</scope>
    <source>
        <strain evidence="2 3">CCMR0081</strain>
    </source>
</reference>
<dbReference type="SUPFAM" id="SSF53756">
    <property type="entry name" value="UDP-Glycosyltransferase/glycogen phosphorylase"/>
    <property type="match status" value="1"/>
</dbReference>
<feature type="domain" description="Glycosyl transferase family 1" evidence="1">
    <location>
        <begin position="206"/>
        <end position="374"/>
    </location>
</feature>
<dbReference type="Proteomes" id="UP000481033">
    <property type="component" value="Unassembled WGS sequence"/>
</dbReference>
<dbReference type="PANTHER" id="PTHR45947">
    <property type="entry name" value="SULFOQUINOVOSYL TRANSFERASE SQD2"/>
    <property type="match status" value="1"/>
</dbReference>
<organism evidence="2 3">
    <name type="scientific">Adonisia turfae CCMR0081</name>
    <dbReference type="NCBI Taxonomy" id="2292702"/>
    <lineage>
        <taxon>Bacteria</taxon>
        <taxon>Bacillati</taxon>
        <taxon>Cyanobacteriota</taxon>
        <taxon>Adonisia</taxon>
        <taxon>Adonisia turfae</taxon>
    </lineage>
</organism>
<sequence length="411" mass="46281">MSTNNFRLGVVFTHPTQHHAPLWRQLNAQPGVDVSAFYLCTENQAQGAKGVGNTAAWDVDLTSGYTYEYLKNWNGSVAPKIKRGLFTPGLINRLKAKNFDAVFVSSFFTYSYRLAILLCKQQGIPIIMQNDATIITDSHFSYLRKLATTLLYPSMYGLVDHWISSGDHNEIYLRHYGVSADKIVRGCYPVDRDRYEQTLAQNPEEIKKIRAELAWDDDTILYSFVGKYIERKNPFEFIDAVVQAHRKDPRVRGIMLGGGELNDAINERLSELNGEVINVGFINQSKLPLYYAALDVFVASSWSDPHPLVVSEAMACGCTAIISDRCGNWGYSDTVRHHYNGLVYPCGDVDALAKAILSLTCTQTRKTYSQRAREVFANQDLNCEVNAFLAVIERIQRQKTGQKLNLHPVSS</sequence>
<accession>A0A6M0RIY4</accession>
<keyword evidence="3" id="KW-1185">Reference proteome</keyword>
<dbReference type="PANTHER" id="PTHR45947:SF3">
    <property type="entry name" value="SULFOQUINOVOSYL TRANSFERASE SQD2"/>
    <property type="match status" value="1"/>
</dbReference>
<proteinExistence type="predicted"/>
<dbReference type="CDD" id="cd03801">
    <property type="entry name" value="GT4_PimA-like"/>
    <property type="match status" value="1"/>
</dbReference>
<gene>
    <name evidence="2" type="ORF">DXZ20_10765</name>
</gene>
<keyword evidence="2" id="KW-0808">Transferase</keyword>
<dbReference type="Pfam" id="PF00534">
    <property type="entry name" value="Glycos_transf_1"/>
    <property type="match status" value="1"/>
</dbReference>
<dbReference type="AlphaFoldDB" id="A0A6M0RIY4"/>
<name>A0A6M0RIY4_9CYAN</name>
<evidence type="ECO:0000313" key="2">
    <source>
        <dbReference type="EMBL" id="NEZ56147.1"/>
    </source>
</evidence>
<comment type="caution">
    <text evidence="2">The sequence shown here is derived from an EMBL/GenBank/DDBJ whole genome shotgun (WGS) entry which is preliminary data.</text>
</comment>
<dbReference type="EMBL" id="QXHD01000004">
    <property type="protein sequence ID" value="NEZ56147.1"/>
    <property type="molecule type" value="Genomic_DNA"/>
</dbReference>